<evidence type="ECO:0000256" key="3">
    <source>
        <dbReference type="ARBA" id="ARBA00022475"/>
    </source>
</evidence>
<feature type="transmembrane region" description="Helical" evidence="9">
    <location>
        <begin position="171"/>
        <end position="189"/>
    </location>
</feature>
<feature type="transmembrane region" description="Helical" evidence="9">
    <location>
        <begin position="383"/>
        <end position="405"/>
    </location>
</feature>
<feature type="domain" description="TRAP C4-dicarboxylate transport system permease DctM subunit" evidence="11">
    <location>
        <begin position="186"/>
        <end position="580"/>
    </location>
</feature>
<dbReference type="PANTHER" id="PTHR33362">
    <property type="entry name" value="SIALIC ACID TRAP TRANSPORTER PERMEASE PROTEIN SIAT-RELATED"/>
    <property type="match status" value="1"/>
</dbReference>
<dbReference type="EMBL" id="JBEPLJ010000002">
    <property type="protein sequence ID" value="MET3584706.1"/>
    <property type="molecule type" value="Genomic_DNA"/>
</dbReference>
<keyword evidence="2 8" id="KW-0813">Transport</keyword>
<feature type="transmembrane region" description="Helical" evidence="9">
    <location>
        <begin position="36"/>
        <end position="61"/>
    </location>
</feature>
<feature type="transmembrane region" description="Helical" evidence="9">
    <location>
        <begin position="469"/>
        <end position="492"/>
    </location>
</feature>
<dbReference type="InterPro" id="IPR055348">
    <property type="entry name" value="DctQ"/>
</dbReference>
<proteinExistence type="predicted"/>
<feature type="transmembrane region" description="Helical" evidence="9">
    <location>
        <begin position="223"/>
        <end position="244"/>
    </location>
</feature>
<organism evidence="12 13">
    <name type="scientific">Pseudorhizobium tarimense</name>
    <dbReference type="NCBI Taxonomy" id="1079109"/>
    <lineage>
        <taxon>Bacteria</taxon>
        <taxon>Pseudomonadati</taxon>
        <taxon>Pseudomonadota</taxon>
        <taxon>Alphaproteobacteria</taxon>
        <taxon>Hyphomicrobiales</taxon>
        <taxon>Rhizobiaceae</taxon>
        <taxon>Rhizobium/Agrobacterium group</taxon>
        <taxon>Pseudorhizobium</taxon>
    </lineage>
</organism>
<gene>
    <name evidence="12" type="ORF">ABID21_000801</name>
</gene>
<evidence type="ECO:0000256" key="7">
    <source>
        <dbReference type="ARBA" id="ARBA00023136"/>
    </source>
</evidence>
<evidence type="ECO:0000256" key="6">
    <source>
        <dbReference type="ARBA" id="ARBA00022989"/>
    </source>
</evidence>
<feature type="transmembrane region" description="Helical" evidence="9">
    <location>
        <begin position="122"/>
        <end position="141"/>
    </location>
</feature>
<comment type="subcellular location">
    <subcellularLocation>
        <location evidence="1 8">Cell inner membrane</location>
        <topology evidence="1 8">Multi-pass membrane protein</topology>
    </subcellularLocation>
</comment>
<sequence>MAAAIEAALSTFAATVLAALLALVLGSVTLRYLFSTGLVGAEVAGLWLFLLLVALGMPLAASGPLSMRLDILVKLLPQRLRLLAGVAADSVTVLAALTLLLGGIDAAGLMGSTSVVLGLPDWLRPAALAAGGALLMALLLLRRVAEGCGLPVLLSVLVGAGVYALPVDYAASWPPSLVALMLAGIGLLFGAPLAHCLLAAAALAVPFGSALLLPALVTNAASGLSRFLLLAIPFFLLAGGLLTISGAAERLVRLAASLVGHRRAGLAQTTLLTSLLFSGASGSSVANAAFGAGTFYPQLVRNGYPPAQAGAVIAATSVLDNVIPPSIAFLLLAAATDLSVGALLLGGAYAGLVMAACLAVAIHLVHRRTDPMPRVTGQERRSALLAALPALGLVLVVVGGIRIGLVTPTEAAALAAGYALLLAVAHRSGRASLWSTFRQSAIEAAAIGLLIGAAAPMTFLLAVDDVAGMVTGFVTSLGGQAVVVLLLCNLVLLTTGLVLDIGAAILLLAPILLPAAVAAGIDPIAFGVILVVNLMIGGVTPPVGILIFVVSGLTGVEAPKLFRAVTPYLAALLVALLLLCLAALVL</sequence>
<evidence type="ECO:0000256" key="5">
    <source>
        <dbReference type="ARBA" id="ARBA00022692"/>
    </source>
</evidence>
<keyword evidence="5 9" id="KW-0812">Transmembrane</keyword>
<evidence type="ECO:0000313" key="12">
    <source>
        <dbReference type="EMBL" id="MET3584706.1"/>
    </source>
</evidence>
<dbReference type="InterPro" id="IPR004681">
    <property type="entry name" value="TRAP_DctM"/>
</dbReference>
<feature type="transmembrane region" description="Helical" evidence="9">
    <location>
        <begin position="524"/>
        <end position="553"/>
    </location>
</feature>
<comment type="function">
    <text evidence="8">Part of the tripartite ATP-independent periplasmic (TRAP) transport system.</text>
</comment>
<name>A0ABV2H2D4_9HYPH</name>
<keyword evidence="3" id="KW-1003">Cell membrane</keyword>
<comment type="caution">
    <text evidence="12">The sequence shown here is derived from an EMBL/GenBank/DDBJ whole genome shotgun (WGS) entry which is preliminary data.</text>
</comment>
<feature type="transmembrane region" description="Helical" evidence="9">
    <location>
        <begin position="340"/>
        <end position="362"/>
    </location>
</feature>
<evidence type="ECO:0000256" key="2">
    <source>
        <dbReference type="ARBA" id="ARBA00022448"/>
    </source>
</evidence>
<evidence type="ECO:0000256" key="8">
    <source>
        <dbReference type="RuleBase" id="RU369079"/>
    </source>
</evidence>
<dbReference type="RefSeq" id="WP_247242429.1">
    <property type="nucleotide sequence ID" value="NZ_JALJRA010000002.1"/>
</dbReference>
<reference evidence="12 13" key="1">
    <citation type="submission" date="2024-06" db="EMBL/GenBank/DDBJ databases">
        <title>Genomic Encyclopedia of Type Strains, Phase IV (KMG-IV): sequencing the most valuable type-strain genomes for metagenomic binning, comparative biology and taxonomic classification.</title>
        <authorList>
            <person name="Goeker M."/>
        </authorList>
    </citation>
    <scope>NUCLEOTIDE SEQUENCE [LARGE SCALE GENOMIC DNA]</scope>
    <source>
        <strain evidence="12 13">DSM 105042</strain>
    </source>
</reference>
<dbReference type="PANTHER" id="PTHR33362:SF2">
    <property type="entry name" value="TRAP TRANSPORTER LARGE PERMEASE PROTEIN"/>
    <property type="match status" value="1"/>
</dbReference>
<feature type="transmembrane region" description="Helical" evidence="9">
    <location>
        <begin position="82"/>
        <end position="102"/>
    </location>
</feature>
<feature type="transmembrane region" description="Helical" evidence="9">
    <location>
        <begin position="148"/>
        <end position="165"/>
    </location>
</feature>
<dbReference type="NCBIfam" id="TIGR00786">
    <property type="entry name" value="dctM"/>
    <property type="match status" value="1"/>
</dbReference>
<accession>A0ABV2H2D4</accession>
<keyword evidence="13" id="KW-1185">Reference proteome</keyword>
<evidence type="ECO:0000256" key="9">
    <source>
        <dbReference type="SAM" id="Phobius"/>
    </source>
</evidence>
<keyword evidence="6 9" id="KW-1133">Transmembrane helix</keyword>
<dbReference type="Pfam" id="PF06808">
    <property type="entry name" value="DctM"/>
    <property type="match status" value="1"/>
</dbReference>
<dbReference type="InterPro" id="IPR010656">
    <property type="entry name" value="DctM"/>
</dbReference>
<keyword evidence="4 8" id="KW-0997">Cell inner membrane</keyword>
<feature type="transmembrane region" description="Helical" evidence="9">
    <location>
        <begin position="441"/>
        <end position="463"/>
    </location>
</feature>
<evidence type="ECO:0000256" key="1">
    <source>
        <dbReference type="ARBA" id="ARBA00004429"/>
    </source>
</evidence>
<feature type="transmembrane region" description="Helical" evidence="9">
    <location>
        <begin position="497"/>
        <end position="518"/>
    </location>
</feature>
<evidence type="ECO:0000259" key="10">
    <source>
        <dbReference type="Pfam" id="PF04290"/>
    </source>
</evidence>
<feature type="transmembrane region" description="Helical" evidence="9">
    <location>
        <begin position="196"/>
        <end position="217"/>
    </location>
</feature>
<evidence type="ECO:0000256" key="4">
    <source>
        <dbReference type="ARBA" id="ARBA00022519"/>
    </source>
</evidence>
<feature type="transmembrane region" description="Helical" evidence="9">
    <location>
        <begin position="565"/>
        <end position="585"/>
    </location>
</feature>
<evidence type="ECO:0000313" key="13">
    <source>
        <dbReference type="Proteomes" id="UP001549031"/>
    </source>
</evidence>
<feature type="domain" description="Tripartite ATP-independent periplasmic transporters DctQ component" evidence="10">
    <location>
        <begin position="21"/>
        <end position="146"/>
    </location>
</feature>
<dbReference type="Pfam" id="PF04290">
    <property type="entry name" value="DctQ"/>
    <property type="match status" value="1"/>
</dbReference>
<keyword evidence="7 9" id="KW-0472">Membrane</keyword>
<dbReference type="Proteomes" id="UP001549031">
    <property type="component" value="Unassembled WGS sequence"/>
</dbReference>
<protein>
    <submittedName>
        <fullName evidence="12">Tripartite ATP-independent transporter DctM subunit</fullName>
    </submittedName>
</protein>
<evidence type="ECO:0000259" key="11">
    <source>
        <dbReference type="Pfam" id="PF06808"/>
    </source>
</evidence>